<feature type="compositionally biased region" description="Polar residues" evidence="1">
    <location>
        <begin position="485"/>
        <end position="500"/>
    </location>
</feature>
<gene>
    <name evidence="2" type="ORF">D9758_005029</name>
</gene>
<feature type="compositionally biased region" description="Low complexity" evidence="1">
    <location>
        <begin position="263"/>
        <end position="272"/>
    </location>
</feature>
<feature type="region of interest" description="Disordered" evidence="1">
    <location>
        <begin position="350"/>
        <end position="379"/>
    </location>
</feature>
<feature type="compositionally biased region" description="Basic and acidic residues" evidence="1">
    <location>
        <begin position="686"/>
        <end position="703"/>
    </location>
</feature>
<feature type="compositionally biased region" description="Basic and acidic residues" evidence="1">
    <location>
        <begin position="240"/>
        <end position="262"/>
    </location>
</feature>
<dbReference type="GO" id="GO:0030968">
    <property type="term" value="P:endoplasmic reticulum unfolded protein response"/>
    <property type="evidence" value="ECO:0007669"/>
    <property type="project" value="TreeGrafter"/>
</dbReference>
<dbReference type="GO" id="GO:0005783">
    <property type="term" value="C:endoplasmic reticulum"/>
    <property type="evidence" value="ECO:0007669"/>
    <property type="project" value="TreeGrafter"/>
</dbReference>
<feature type="compositionally biased region" description="Low complexity" evidence="1">
    <location>
        <begin position="38"/>
        <end position="53"/>
    </location>
</feature>
<evidence type="ECO:0000256" key="1">
    <source>
        <dbReference type="SAM" id="MobiDB-lite"/>
    </source>
</evidence>
<feature type="compositionally biased region" description="Low complexity" evidence="1">
    <location>
        <begin position="615"/>
        <end position="656"/>
    </location>
</feature>
<sequence length="703" mass="76308">MLSSLCPCTDDGMRSPVSPVSLPRFHDLLEQLEKYRRPSFGSPSSPHSSTPLSADRDTSKERERDAIKDRDGDRTARRPPPPQYHRLPSSSRSSRATGSASFADPNARMDIELDSRSVGRDSRNGDGPVLMREDEERDGERNRDMESETKVGSWLEAVVAHDLLTLSVSNTVTSPHFSRGRTSEPKDPSGSRGSRSCTPTPSANGHANTSYGGRTRGHTFGCEYSYEEDSDTNLRRRHSSLREDDKDNLAEPSSSRREDKRSPSITAAPTSSSDHRNVQRDSQTNSHNQVTHRRTLQNVLLGVGGFGFAWSEDSMRKLRYCLSWLQYATAHIDAQILVLRDFTASLQQHYPASPATPTNSSRTSRSHSRHERRASENMTISTDHQNRLIDIRRDVVRTVRDVVKVISTYGGGATLPESAKNAVKGFILRLPHNWSARADSTAAAAGVPHGPGSGRESLTTAAAGGHAGRGHHPHTRTKDRGVGGSSTTSPHSSRAASPNASRVLLRDSNPEDVAGAGQTMSASTAVVAAQRILVLATESLDMMRGVTGVVKESLDSADAWVERLRQVGLQRAEAAGRSDGPPGDFFPPVGPGDEYRGENMRDPRDSDLLSPLNISRRGSVSSSAGSVYDYASPGRSSAVSPAPSSSSYTSYSVAGYHPNGAPMDAPSPDMGRVMRSMTLVDEDDVEIKREDDDERAGRMDVDS</sequence>
<feature type="compositionally biased region" description="Low complexity" evidence="1">
    <location>
        <begin position="89"/>
        <end position="101"/>
    </location>
</feature>
<feature type="compositionally biased region" description="Polar residues" evidence="1">
    <location>
        <begin position="191"/>
        <end position="212"/>
    </location>
</feature>
<feature type="region of interest" description="Disordered" evidence="1">
    <location>
        <begin position="1"/>
        <end position="151"/>
    </location>
</feature>
<feature type="region of interest" description="Disordered" evidence="1">
    <location>
        <begin position="572"/>
        <end position="703"/>
    </location>
</feature>
<feature type="compositionally biased region" description="Basic and acidic residues" evidence="1">
    <location>
        <begin position="54"/>
        <end position="76"/>
    </location>
</feature>
<feature type="compositionally biased region" description="Polar residues" evidence="1">
    <location>
        <begin position="280"/>
        <end position="289"/>
    </location>
</feature>
<organism evidence="2 3">
    <name type="scientific">Tetrapyrgos nigripes</name>
    <dbReference type="NCBI Taxonomy" id="182062"/>
    <lineage>
        <taxon>Eukaryota</taxon>
        <taxon>Fungi</taxon>
        <taxon>Dikarya</taxon>
        <taxon>Basidiomycota</taxon>
        <taxon>Agaricomycotina</taxon>
        <taxon>Agaricomycetes</taxon>
        <taxon>Agaricomycetidae</taxon>
        <taxon>Agaricales</taxon>
        <taxon>Marasmiineae</taxon>
        <taxon>Marasmiaceae</taxon>
        <taxon>Tetrapyrgos</taxon>
    </lineage>
</organism>
<reference evidence="2 3" key="1">
    <citation type="journal article" date="2020" name="ISME J.">
        <title>Uncovering the hidden diversity of litter-decomposition mechanisms in mushroom-forming fungi.</title>
        <authorList>
            <person name="Floudas D."/>
            <person name="Bentzer J."/>
            <person name="Ahren D."/>
            <person name="Johansson T."/>
            <person name="Persson P."/>
            <person name="Tunlid A."/>
        </authorList>
    </citation>
    <scope>NUCLEOTIDE SEQUENCE [LARGE SCALE GENOMIC DNA]</scope>
    <source>
        <strain evidence="2 3">CBS 291.85</strain>
    </source>
</reference>
<dbReference type="GO" id="GO:0006357">
    <property type="term" value="P:regulation of transcription by RNA polymerase II"/>
    <property type="evidence" value="ECO:0007669"/>
    <property type="project" value="TreeGrafter"/>
</dbReference>
<evidence type="ECO:0000313" key="3">
    <source>
        <dbReference type="Proteomes" id="UP000559256"/>
    </source>
</evidence>
<feature type="compositionally biased region" description="Basic and acidic residues" evidence="1">
    <location>
        <begin position="24"/>
        <end position="36"/>
    </location>
</feature>
<dbReference type="EMBL" id="JAACJM010000006">
    <property type="protein sequence ID" value="KAF5372221.1"/>
    <property type="molecule type" value="Genomic_DNA"/>
</dbReference>
<proteinExistence type="predicted"/>
<feature type="compositionally biased region" description="Basic and acidic residues" evidence="1">
    <location>
        <begin position="593"/>
        <end position="607"/>
    </location>
</feature>
<evidence type="ECO:0008006" key="4">
    <source>
        <dbReference type="Google" id="ProtNLM"/>
    </source>
</evidence>
<dbReference type="GO" id="GO:0003714">
    <property type="term" value="F:transcription corepressor activity"/>
    <property type="evidence" value="ECO:0007669"/>
    <property type="project" value="InterPro"/>
</dbReference>
<feature type="region of interest" description="Disordered" evidence="1">
    <location>
        <begin position="441"/>
        <end position="505"/>
    </location>
</feature>
<dbReference type="Proteomes" id="UP000559256">
    <property type="component" value="Unassembled WGS sequence"/>
</dbReference>
<dbReference type="PANTHER" id="PTHR38406:SF1">
    <property type="entry name" value="TRANSCRIPTIONAL REPRESSOR OPI1"/>
    <property type="match status" value="1"/>
</dbReference>
<protein>
    <recommendedName>
        <fullName evidence="4">Opi1-domain-containing protein</fullName>
    </recommendedName>
</protein>
<dbReference type="AlphaFoldDB" id="A0A8H5GW88"/>
<feature type="region of interest" description="Disordered" evidence="1">
    <location>
        <begin position="172"/>
        <end position="291"/>
    </location>
</feature>
<accession>A0A8H5GW88</accession>
<comment type="caution">
    <text evidence="2">The sequence shown here is derived from an EMBL/GenBank/DDBJ whole genome shotgun (WGS) entry which is preliminary data.</text>
</comment>
<feature type="compositionally biased region" description="Basic and acidic residues" evidence="1">
    <location>
        <begin position="107"/>
        <end position="124"/>
    </location>
</feature>
<dbReference type="GO" id="GO:0008654">
    <property type="term" value="P:phospholipid biosynthetic process"/>
    <property type="evidence" value="ECO:0007669"/>
    <property type="project" value="TreeGrafter"/>
</dbReference>
<keyword evidence="3" id="KW-1185">Reference proteome</keyword>
<evidence type="ECO:0000313" key="2">
    <source>
        <dbReference type="EMBL" id="KAF5372221.1"/>
    </source>
</evidence>
<dbReference type="GO" id="GO:0005634">
    <property type="term" value="C:nucleus"/>
    <property type="evidence" value="ECO:0007669"/>
    <property type="project" value="TreeGrafter"/>
</dbReference>
<feature type="compositionally biased region" description="Low complexity" evidence="1">
    <location>
        <begin position="351"/>
        <end position="363"/>
    </location>
</feature>
<dbReference type="Pfam" id="PF08618">
    <property type="entry name" value="Opi1"/>
    <property type="match status" value="1"/>
</dbReference>
<feature type="compositionally biased region" description="Basic and acidic residues" evidence="1">
    <location>
        <begin position="131"/>
        <end position="149"/>
    </location>
</feature>
<dbReference type="InterPro" id="IPR013927">
    <property type="entry name" value="TF_Opi1_Ccg-8"/>
</dbReference>
<dbReference type="OrthoDB" id="2441642at2759"/>
<name>A0A8H5GW88_9AGAR</name>
<dbReference type="PANTHER" id="PTHR38406">
    <property type="entry name" value="TRANSCRIPTIONAL REPRESSOR OPI1"/>
    <property type="match status" value="1"/>
</dbReference>